<name>A0A4S8L5M5_DENBC</name>
<dbReference type="OrthoDB" id="2682806at2759"/>
<keyword evidence="3" id="KW-1185">Reference proteome</keyword>
<dbReference type="InterPro" id="IPR041457">
    <property type="entry name" value="CxC2_KDZ-assoc"/>
</dbReference>
<dbReference type="Pfam" id="PF18758">
    <property type="entry name" value="KDZ"/>
    <property type="match status" value="1"/>
</dbReference>
<reference evidence="2 3" key="1">
    <citation type="journal article" date="2019" name="Nat. Ecol. Evol.">
        <title>Megaphylogeny resolves global patterns of mushroom evolution.</title>
        <authorList>
            <person name="Varga T."/>
            <person name="Krizsan K."/>
            <person name="Foldi C."/>
            <person name="Dima B."/>
            <person name="Sanchez-Garcia M."/>
            <person name="Sanchez-Ramirez S."/>
            <person name="Szollosi G.J."/>
            <person name="Szarkandi J.G."/>
            <person name="Papp V."/>
            <person name="Albert L."/>
            <person name="Andreopoulos W."/>
            <person name="Angelini C."/>
            <person name="Antonin V."/>
            <person name="Barry K.W."/>
            <person name="Bougher N.L."/>
            <person name="Buchanan P."/>
            <person name="Buyck B."/>
            <person name="Bense V."/>
            <person name="Catcheside P."/>
            <person name="Chovatia M."/>
            <person name="Cooper J."/>
            <person name="Damon W."/>
            <person name="Desjardin D."/>
            <person name="Finy P."/>
            <person name="Geml J."/>
            <person name="Haridas S."/>
            <person name="Hughes K."/>
            <person name="Justo A."/>
            <person name="Karasinski D."/>
            <person name="Kautmanova I."/>
            <person name="Kiss B."/>
            <person name="Kocsube S."/>
            <person name="Kotiranta H."/>
            <person name="LaButti K.M."/>
            <person name="Lechner B.E."/>
            <person name="Liimatainen K."/>
            <person name="Lipzen A."/>
            <person name="Lukacs Z."/>
            <person name="Mihaltcheva S."/>
            <person name="Morgado L.N."/>
            <person name="Niskanen T."/>
            <person name="Noordeloos M.E."/>
            <person name="Ohm R.A."/>
            <person name="Ortiz-Santana B."/>
            <person name="Ovrebo C."/>
            <person name="Racz N."/>
            <person name="Riley R."/>
            <person name="Savchenko A."/>
            <person name="Shiryaev A."/>
            <person name="Soop K."/>
            <person name="Spirin V."/>
            <person name="Szebenyi C."/>
            <person name="Tomsovsky M."/>
            <person name="Tulloss R.E."/>
            <person name="Uehling J."/>
            <person name="Grigoriev I.V."/>
            <person name="Vagvolgyi C."/>
            <person name="Papp T."/>
            <person name="Martin F.M."/>
            <person name="Miettinen O."/>
            <person name="Hibbett D.S."/>
            <person name="Nagy L.G."/>
        </authorList>
    </citation>
    <scope>NUCLEOTIDE SEQUENCE [LARGE SCALE GENOMIC DNA]</scope>
    <source>
        <strain evidence="2 3">CBS 962.96</strain>
    </source>
</reference>
<dbReference type="Pfam" id="PF18803">
    <property type="entry name" value="CxC2"/>
    <property type="match status" value="1"/>
</dbReference>
<protein>
    <recommendedName>
        <fullName evidence="1">CxC2-like cysteine cluster KDZ transposase-associated domain-containing protein</fullName>
    </recommendedName>
</protein>
<dbReference type="EMBL" id="ML179636">
    <property type="protein sequence ID" value="THU83879.1"/>
    <property type="molecule type" value="Genomic_DNA"/>
</dbReference>
<dbReference type="InterPro" id="IPR040521">
    <property type="entry name" value="KDZ"/>
</dbReference>
<dbReference type="Proteomes" id="UP000297245">
    <property type="component" value="Unassembled WGS sequence"/>
</dbReference>
<sequence length="1034" mass="119353">MAKKRKLAQSTGVPKLMNDRRCHFPAIRDLDDGFSYSLGANSVLESDPGLQNLSSAQDANLAHVRVSRKPNIHSDNPNRAWIPFRQEYLDQLLWVEGRRGLGDICSKCHDPNPTYRCVDDEYCIVATHETHPLHWIECWNGRWFEPRTLKDLGLVIQLGNHKPGEKCIFYTAAHSDFVVVHTNGVHNVTVWFCGCCEEEHRTQLLRTLWYPATPMNPQTATTFSCLRQFQHLNCQGKLPAYIYYTCLEIMTKSRQRIQPKDCYRTFLRSVFQWRHLKMCKRAGRGHAANGLEGTSQGELALDCPACPQPGKNLPDNWRDVPPELAFLYIIFLAIDANFRLRNRLVSTQYKSPLLGDGWAYLVPSVPYMEHIEKFVSQDDMSSCSGFAAVFLANLRNVKGLRVSGVGGICCGRHRVWRKNGLGDLQKGERYCNIDYIFWATVNGEEHLIIVISYDISCQWSRNFWERMSEIDPHFDVKFTRTGVRFMVPKFHLRAHQSSCCGETHGEVIEEGWAQSNKAAGQTKEMGLGTRAMTLDDIFGFANWLNIENLDRVIAKRLVNAVKEFDEHERDFTQFDQGLEKNLGRDVLDEWKIMIEKWEEDHDNEYHNKAQFKLLQLELIGEEKAMLSAGTSGYASSPCVFVVEGIELQEAQRSLELFLVTNKYLTPMQQLELEKRRSALLKRINRFRSLQSMLMPRLSDVLSPEDMKHIDNPDTSHPEKIRLFLPSECGTISARNQACVAGLPLVECRLREAEALDSLEGVREGLRARTAATRFKIQNITGQVDSTRAGGVLRQIDIRIHSRKIRYRLARDALLILRGHGTWEEKLKLLKDEDVRGLNERALTKEEQAERELRIKRLGAHASHLDGDDEYLVAQGVVARVRGEKNRKLSWIWYTLKEGEISEDDPQFRDAIRVEWCKARARMLRWKEEVLLLTEELRRMSHYAVWKAEWWLEKMVGKENIRDDVAAEFEEGLNAYSWQQAKFQEERAVRIRDRWNQLGAHAKAVVDRIPTLPTLYIDFEDLDTTEVSRKAEEDM</sequence>
<gene>
    <name evidence="2" type="ORF">K435DRAFT_807170</name>
</gene>
<dbReference type="AlphaFoldDB" id="A0A4S8L5M5"/>
<evidence type="ECO:0000313" key="2">
    <source>
        <dbReference type="EMBL" id="THU83879.1"/>
    </source>
</evidence>
<proteinExistence type="predicted"/>
<organism evidence="2 3">
    <name type="scientific">Dendrothele bispora (strain CBS 962.96)</name>
    <dbReference type="NCBI Taxonomy" id="1314807"/>
    <lineage>
        <taxon>Eukaryota</taxon>
        <taxon>Fungi</taxon>
        <taxon>Dikarya</taxon>
        <taxon>Basidiomycota</taxon>
        <taxon>Agaricomycotina</taxon>
        <taxon>Agaricomycetes</taxon>
        <taxon>Agaricomycetidae</taxon>
        <taxon>Agaricales</taxon>
        <taxon>Agaricales incertae sedis</taxon>
        <taxon>Dendrothele</taxon>
    </lineage>
</organism>
<evidence type="ECO:0000313" key="3">
    <source>
        <dbReference type="Proteomes" id="UP000297245"/>
    </source>
</evidence>
<accession>A0A4S8L5M5</accession>
<feature type="domain" description="CxC2-like cysteine cluster KDZ transposase-associated" evidence="1">
    <location>
        <begin position="149"/>
        <end position="253"/>
    </location>
</feature>
<evidence type="ECO:0000259" key="1">
    <source>
        <dbReference type="Pfam" id="PF18803"/>
    </source>
</evidence>